<dbReference type="EMBL" id="JFAX01000018">
    <property type="protein sequence ID" value="EXI65841.1"/>
    <property type="molecule type" value="Genomic_DNA"/>
</dbReference>
<accession>A0A011MTD4</accession>
<organism evidence="1 2">
    <name type="scientific">Candidatus Accumulibacter adjunctus</name>
    <dbReference type="NCBI Taxonomy" id="1454001"/>
    <lineage>
        <taxon>Bacteria</taxon>
        <taxon>Pseudomonadati</taxon>
        <taxon>Pseudomonadota</taxon>
        <taxon>Betaproteobacteria</taxon>
        <taxon>Candidatus Accumulibacter</taxon>
    </lineage>
</organism>
<proteinExistence type="predicted"/>
<comment type="caution">
    <text evidence="1">The sequence shown here is derived from an EMBL/GenBank/DDBJ whole genome shotgun (WGS) entry which is preliminary data.</text>
</comment>
<name>A0A011MTD4_9PROT</name>
<evidence type="ECO:0000313" key="2">
    <source>
        <dbReference type="Proteomes" id="UP000020218"/>
    </source>
</evidence>
<sequence>MLRYEEETDPPHFAIPEKRAAQGIRLASFRFIVRPHAPGGRPHQAAVGPLNARGEAAGATVILGTASDVSNHTAENRRHFTV</sequence>
<gene>
    <name evidence="1" type="ORF">AW08_02866</name>
</gene>
<reference evidence="1" key="1">
    <citation type="submission" date="2014-02" db="EMBL/GenBank/DDBJ databases">
        <title>Expanding our view of genomic diversity in Candidatus Accumulibacter clades.</title>
        <authorList>
            <person name="Skennerton C.T."/>
            <person name="Barr J.J."/>
            <person name="Slater F.R."/>
            <person name="Bond P.L."/>
            <person name="Tyson G.W."/>
        </authorList>
    </citation>
    <scope>NUCLEOTIDE SEQUENCE [LARGE SCALE GENOMIC DNA]</scope>
</reference>
<protein>
    <submittedName>
        <fullName evidence="1">Uncharacterized protein</fullName>
    </submittedName>
</protein>
<dbReference type="AlphaFoldDB" id="A0A011MTD4"/>
<evidence type="ECO:0000313" key="1">
    <source>
        <dbReference type="EMBL" id="EXI65841.1"/>
    </source>
</evidence>
<keyword evidence="2" id="KW-1185">Reference proteome</keyword>
<dbReference type="Proteomes" id="UP000020218">
    <property type="component" value="Unassembled WGS sequence"/>
</dbReference>